<dbReference type="Pfam" id="PF00583">
    <property type="entry name" value="Acetyltransf_1"/>
    <property type="match status" value="1"/>
</dbReference>
<feature type="domain" description="N-acetyltransferase" evidence="1">
    <location>
        <begin position="63"/>
        <end position="202"/>
    </location>
</feature>
<dbReference type="Gene3D" id="3.40.630.30">
    <property type="match status" value="1"/>
</dbReference>
<dbReference type="EMBL" id="JBEPSB010000002">
    <property type="protein sequence ID" value="MET4559807.1"/>
    <property type="molecule type" value="Genomic_DNA"/>
</dbReference>
<organism evidence="2 3">
    <name type="scientific">Lysinibacillus parviboronicapiens</name>
    <dbReference type="NCBI Taxonomy" id="436516"/>
    <lineage>
        <taxon>Bacteria</taxon>
        <taxon>Bacillati</taxon>
        <taxon>Bacillota</taxon>
        <taxon>Bacilli</taxon>
        <taxon>Bacillales</taxon>
        <taxon>Bacillaceae</taxon>
        <taxon>Lysinibacillus</taxon>
    </lineage>
</organism>
<evidence type="ECO:0000313" key="3">
    <source>
        <dbReference type="Proteomes" id="UP001549363"/>
    </source>
</evidence>
<protein>
    <submittedName>
        <fullName evidence="2">GNAT superfamily N-acetyltransferase</fullName>
    </submittedName>
</protein>
<dbReference type="Proteomes" id="UP001549363">
    <property type="component" value="Unassembled WGS sequence"/>
</dbReference>
<sequence>MNKNLPIFENSIKRFEWKVYSYDKPSNLMERLAQQGFTIEDPEAVMVLTLEAQHALLLATTHPQLKEITDEQGIQDIVKLEDSIWHVSHLEMGIRLWRDKQAIPESLHLYGIYEDNQLVSAAWMYTENNSSFVSLWGGSTLPDYRGRGYYSALLAARAKKAFEKGYRYLTVDASPMSRPILEKFGFCCLAYAYACYSPSHNS</sequence>
<accession>A0ABV2PFW1</accession>
<dbReference type="InterPro" id="IPR016181">
    <property type="entry name" value="Acyl_CoA_acyltransferase"/>
</dbReference>
<gene>
    <name evidence="2" type="ORF">ABIA69_000950</name>
</gene>
<evidence type="ECO:0000313" key="2">
    <source>
        <dbReference type="EMBL" id="MET4559807.1"/>
    </source>
</evidence>
<evidence type="ECO:0000259" key="1">
    <source>
        <dbReference type="PROSITE" id="PS51186"/>
    </source>
</evidence>
<reference evidence="2 3" key="1">
    <citation type="submission" date="2024-06" db="EMBL/GenBank/DDBJ databases">
        <title>Sorghum-associated microbial communities from plants grown in Nebraska, USA.</title>
        <authorList>
            <person name="Schachtman D."/>
        </authorList>
    </citation>
    <scope>NUCLEOTIDE SEQUENCE [LARGE SCALE GENOMIC DNA]</scope>
    <source>
        <strain evidence="2 3">736</strain>
    </source>
</reference>
<name>A0ABV2PFW1_9BACI</name>
<proteinExistence type="predicted"/>
<dbReference type="SUPFAM" id="SSF55729">
    <property type="entry name" value="Acyl-CoA N-acyltransferases (Nat)"/>
    <property type="match status" value="1"/>
</dbReference>
<dbReference type="RefSeq" id="WP_354471075.1">
    <property type="nucleotide sequence ID" value="NZ_JBEPSB010000002.1"/>
</dbReference>
<keyword evidence="3" id="KW-1185">Reference proteome</keyword>
<comment type="caution">
    <text evidence="2">The sequence shown here is derived from an EMBL/GenBank/DDBJ whole genome shotgun (WGS) entry which is preliminary data.</text>
</comment>
<dbReference type="InterPro" id="IPR000182">
    <property type="entry name" value="GNAT_dom"/>
</dbReference>
<dbReference type="PROSITE" id="PS51186">
    <property type="entry name" value="GNAT"/>
    <property type="match status" value="1"/>
</dbReference>